<dbReference type="SUPFAM" id="SSF54523">
    <property type="entry name" value="Pili subunits"/>
    <property type="match status" value="1"/>
</dbReference>
<keyword evidence="6" id="KW-0997">Cell inner membrane</keyword>
<keyword evidence="5" id="KW-0488">Methylation</keyword>
<protein>
    <recommendedName>
        <fullName evidence="3">Type II secretion system protein J</fullName>
    </recommendedName>
</protein>
<dbReference type="InterPro" id="IPR045584">
    <property type="entry name" value="Pilin-like"/>
</dbReference>
<comment type="subcellular location">
    <subcellularLocation>
        <location evidence="1">Cell inner membrane</location>
        <topology evidence="1">Single-pass membrane protein</topology>
    </subcellularLocation>
</comment>
<dbReference type="PROSITE" id="PS00409">
    <property type="entry name" value="PROKAR_NTER_METHYL"/>
    <property type="match status" value="1"/>
</dbReference>
<evidence type="ECO:0000256" key="1">
    <source>
        <dbReference type="ARBA" id="ARBA00004377"/>
    </source>
</evidence>
<dbReference type="GO" id="GO:0015628">
    <property type="term" value="P:protein secretion by the type II secretion system"/>
    <property type="evidence" value="ECO:0007669"/>
    <property type="project" value="InterPro"/>
</dbReference>
<evidence type="ECO:0000256" key="4">
    <source>
        <dbReference type="ARBA" id="ARBA00022475"/>
    </source>
</evidence>
<dbReference type="Pfam" id="PF11612">
    <property type="entry name" value="T2SSJ"/>
    <property type="match status" value="1"/>
</dbReference>
<gene>
    <name evidence="11" type="ORF">ISR29_06015</name>
</gene>
<comment type="caution">
    <text evidence="11">The sequence shown here is derived from an EMBL/GenBank/DDBJ whole genome shotgun (WGS) entry which is preliminary data.</text>
</comment>
<comment type="similarity">
    <text evidence="2">Belongs to the GSP J family.</text>
</comment>
<evidence type="ECO:0000256" key="5">
    <source>
        <dbReference type="ARBA" id="ARBA00022481"/>
    </source>
</evidence>
<dbReference type="InterPro" id="IPR051621">
    <property type="entry name" value="T2SS_protein_J"/>
</dbReference>
<keyword evidence="9 10" id="KW-0472">Membrane</keyword>
<keyword evidence="4" id="KW-1003">Cell membrane</keyword>
<proteinExistence type="inferred from homology"/>
<organism evidence="11 12">
    <name type="scientific">SAR86 cluster bacterium</name>
    <dbReference type="NCBI Taxonomy" id="2030880"/>
    <lineage>
        <taxon>Bacteria</taxon>
        <taxon>Pseudomonadati</taxon>
        <taxon>Pseudomonadota</taxon>
        <taxon>Gammaproteobacteria</taxon>
        <taxon>SAR86 cluster</taxon>
    </lineage>
</organism>
<evidence type="ECO:0000313" key="11">
    <source>
        <dbReference type="EMBL" id="MBL6903740.1"/>
    </source>
</evidence>
<evidence type="ECO:0000256" key="2">
    <source>
        <dbReference type="ARBA" id="ARBA00011084"/>
    </source>
</evidence>
<evidence type="ECO:0000256" key="7">
    <source>
        <dbReference type="ARBA" id="ARBA00022692"/>
    </source>
</evidence>
<reference evidence="11" key="1">
    <citation type="submission" date="2020-10" db="EMBL/GenBank/DDBJ databases">
        <title>Microbiome of the Black Sea water column analyzed by genome centric metagenomics.</title>
        <authorList>
            <person name="Cabello-Yeves P.J."/>
            <person name="Callieri C."/>
            <person name="Picazo A."/>
            <person name="Mehrshad M."/>
            <person name="Haro-Moreno J.M."/>
            <person name="Roda-Garcia J."/>
            <person name="Dzembekova N."/>
            <person name="Slabakova V."/>
            <person name="Slabakova N."/>
            <person name="Moncheva S."/>
            <person name="Rodriguez-Valera F."/>
        </authorList>
    </citation>
    <scope>NUCLEOTIDE SEQUENCE</scope>
    <source>
        <strain evidence="11">BS30m-G43</strain>
    </source>
</reference>
<dbReference type="EMBL" id="JADHSG010000013">
    <property type="protein sequence ID" value="MBL6903740.1"/>
    <property type="molecule type" value="Genomic_DNA"/>
</dbReference>
<evidence type="ECO:0000256" key="9">
    <source>
        <dbReference type="ARBA" id="ARBA00023136"/>
    </source>
</evidence>
<accession>A0A937M354</accession>
<evidence type="ECO:0000256" key="3">
    <source>
        <dbReference type="ARBA" id="ARBA00021539"/>
    </source>
</evidence>
<evidence type="ECO:0000256" key="6">
    <source>
        <dbReference type="ARBA" id="ARBA00022519"/>
    </source>
</evidence>
<name>A0A937M354_9GAMM</name>
<dbReference type="InterPro" id="IPR010055">
    <property type="entry name" value="T2SS_protein-GspJ"/>
</dbReference>
<dbReference type="AlphaFoldDB" id="A0A937M354"/>
<dbReference type="InterPro" id="IPR012902">
    <property type="entry name" value="N_methyl_site"/>
</dbReference>
<sequence>MKQEATLLKNNKKGFTLIEVLVSIVILSIIAIVSTNFLQSSITAREEGASKLQNIKELNIASSIVRRDMRQILNVPIRDYFGNNLKGNFIADSVSNSIVFTTIVNSSFSTSRVRRIEYLYQDEDFIRRQYFADNPYSYDEYFETTLLDEITDIEFSYMTNRKWYAVWPIDITTKAKIPELVKITFIKNDLEYEWVINPNIDYVYKR</sequence>
<dbReference type="GO" id="GO:0015627">
    <property type="term" value="C:type II protein secretion system complex"/>
    <property type="evidence" value="ECO:0007669"/>
    <property type="project" value="InterPro"/>
</dbReference>
<dbReference type="Gene3D" id="3.10.610.10">
    <property type="entry name" value="GSPII I/J protein-like"/>
    <property type="match status" value="1"/>
</dbReference>
<evidence type="ECO:0000256" key="10">
    <source>
        <dbReference type="SAM" id="Phobius"/>
    </source>
</evidence>
<dbReference type="PANTHER" id="PTHR39583:SF2">
    <property type="entry name" value="TYPE II SECRETION SYSTEM PROTEIN J"/>
    <property type="match status" value="1"/>
</dbReference>
<dbReference type="PANTHER" id="PTHR39583">
    <property type="entry name" value="TYPE II SECRETION SYSTEM PROTEIN J-RELATED"/>
    <property type="match status" value="1"/>
</dbReference>
<evidence type="ECO:0000256" key="8">
    <source>
        <dbReference type="ARBA" id="ARBA00022989"/>
    </source>
</evidence>
<dbReference type="GO" id="GO:0005886">
    <property type="term" value="C:plasma membrane"/>
    <property type="evidence" value="ECO:0007669"/>
    <property type="project" value="UniProtKB-SubCell"/>
</dbReference>
<dbReference type="Proteomes" id="UP000705230">
    <property type="component" value="Unassembled WGS sequence"/>
</dbReference>
<evidence type="ECO:0000313" key="12">
    <source>
        <dbReference type="Proteomes" id="UP000705230"/>
    </source>
</evidence>
<keyword evidence="7 10" id="KW-0812">Transmembrane</keyword>
<dbReference type="Pfam" id="PF07963">
    <property type="entry name" value="N_methyl"/>
    <property type="match status" value="1"/>
</dbReference>
<keyword evidence="8 10" id="KW-1133">Transmembrane helix</keyword>
<dbReference type="NCBIfam" id="TIGR02532">
    <property type="entry name" value="IV_pilin_GFxxxE"/>
    <property type="match status" value="1"/>
</dbReference>
<feature type="transmembrane region" description="Helical" evidence="10">
    <location>
        <begin position="20"/>
        <end position="38"/>
    </location>
</feature>